<gene>
    <name evidence="3" type="ORF">KFL_000430380</name>
</gene>
<dbReference type="PANTHER" id="PTHR22640">
    <property type="entry name" value="STRUCTURAL MAINTENANCE OF CHROMOSOMES FLEXIBLE HINGE DOMAIN-CONTAINING PROTEIN 1"/>
    <property type="match status" value="1"/>
</dbReference>
<proteinExistence type="predicted"/>
<dbReference type="SUPFAM" id="SSF55874">
    <property type="entry name" value="ATPase domain of HSP90 chaperone/DNA topoisomerase II/histidine kinase"/>
    <property type="match status" value="1"/>
</dbReference>
<evidence type="ECO:0000313" key="4">
    <source>
        <dbReference type="Proteomes" id="UP000054558"/>
    </source>
</evidence>
<protein>
    <submittedName>
        <fullName evidence="3">Uncharacterized protein</fullName>
    </submittedName>
</protein>
<evidence type="ECO:0000313" key="3">
    <source>
        <dbReference type="EMBL" id="GAQ79996.1"/>
    </source>
</evidence>
<dbReference type="OrthoDB" id="10036779at2759"/>
<name>A0A1Y1HTZ4_KLENI</name>
<evidence type="ECO:0000256" key="2">
    <source>
        <dbReference type="SAM" id="MobiDB-lite"/>
    </source>
</evidence>
<dbReference type="EMBL" id="DF236992">
    <property type="protein sequence ID" value="GAQ79996.1"/>
    <property type="molecule type" value="Genomic_DNA"/>
</dbReference>
<dbReference type="OMA" id="GANEYFI"/>
<feature type="compositionally biased region" description="Basic and acidic residues" evidence="2">
    <location>
        <begin position="189"/>
        <end position="200"/>
    </location>
</feature>
<dbReference type="PANTHER" id="PTHR22640:SF2">
    <property type="entry name" value="STRUCTURAL MAINTENANCE OF CHROMOSOMES FLEXIBLE HINGE DOMAIN-CONTAINING PROTEIN 1"/>
    <property type="match status" value="1"/>
</dbReference>
<reference evidence="3 4" key="1">
    <citation type="journal article" date="2014" name="Nat. Commun.">
        <title>Klebsormidium flaccidum genome reveals primary factors for plant terrestrial adaptation.</title>
        <authorList>
            <person name="Hori K."/>
            <person name="Maruyama F."/>
            <person name="Fujisawa T."/>
            <person name="Togashi T."/>
            <person name="Yamamoto N."/>
            <person name="Seo M."/>
            <person name="Sato S."/>
            <person name="Yamada T."/>
            <person name="Mori H."/>
            <person name="Tajima N."/>
            <person name="Moriyama T."/>
            <person name="Ikeuchi M."/>
            <person name="Watanabe M."/>
            <person name="Wada H."/>
            <person name="Kobayashi K."/>
            <person name="Saito M."/>
            <person name="Masuda T."/>
            <person name="Sasaki-Sekimoto Y."/>
            <person name="Mashiguchi K."/>
            <person name="Awai K."/>
            <person name="Shimojima M."/>
            <person name="Masuda S."/>
            <person name="Iwai M."/>
            <person name="Nobusawa T."/>
            <person name="Narise T."/>
            <person name="Kondo S."/>
            <person name="Saito H."/>
            <person name="Sato R."/>
            <person name="Murakawa M."/>
            <person name="Ihara Y."/>
            <person name="Oshima-Yamada Y."/>
            <person name="Ohtaka K."/>
            <person name="Satoh M."/>
            <person name="Sonobe K."/>
            <person name="Ishii M."/>
            <person name="Ohtani R."/>
            <person name="Kanamori-Sato M."/>
            <person name="Honoki R."/>
            <person name="Miyazaki D."/>
            <person name="Mochizuki H."/>
            <person name="Umetsu J."/>
            <person name="Higashi K."/>
            <person name="Shibata D."/>
            <person name="Kamiya Y."/>
            <person name="Sato N."/>
            <person name="Nakamura Y."/>
            <person name="Tabata S."/>
            <person name="Ida S."/>
            <person name="Kurokawa K."/>
            <person name="Ohta H."/>
        </authorList>
    </citation>
    <scope>NUCLEOTIDE SEQUENCE [LARGE SCALE GENOMIC DNA]</scope>
    <source>
        <strain evidence="3 4">NIES-2285</strain>
    </source>
</reference>
<feature type="compositionally biased region" description="Basic and acidic residues" evidence="2">
    <location>
        <begin position="1990"/>
        <end position="2009"/>
    </location>
</feature>
<dbReference type="InterPro" id="IPR036890">
    <property type="entry name" value="HATPase_C_sf"/>
</dbReference>
<dbReference type="InterPro" id="IPR038892">
    <property type="entry name" value="SMCHD1"/>
</dbReference>
<dbReference type="Pfam" id="PF13589">
    <property type="entry name" value="HATPase_c_3"/>
    <property type="match status" value="1"/>
</dbReference>
<sequence>MAEANVHCLYEDEEGRVQEVFVERIGSDLENLDALRESVLSRLDEKGIRQKEFLVTDLNRRDLLDGDLATALRRGQLILFTQSRDLPIPEGSAISTPLRFVPNHKSLTKRGQETYTTEDGKSSLVSAAGELIDNAADASLWNPAEGLRKWVKIVFCETPRRKLALAVFDKGKGFEIDDFEAFATMNLSQEDRGNSQKPADEDSESLYTSDNQISFHGVGAKTALFFAGPEFHIISRAAGCTGEEVTHFSMSEVEFERRQRENAPVYEGNASNISSLWEILETIIPQAKTNLPNIDEAVAEVASLRHFTIIVVPELYAAHSREIIGDRGYEFSRQLAAMFYWKMHGVGRLQPALKTTSSVKRELNESKKLELQTTSFPGEVTWRLNELNADVISQTLDRASHLFEVTVKPLGKSKAYLLHFYHNMKDGRESLPRRYNPPVSTSGYFPPALSVRLVGSPITGMLFINDSYSIDQSKQHVSEDLKALFLGLPHDETIFEPRGASEAFNKWVRACSKFDEILTFEDPDRVHDTDAPRTRFKRVSVAGKEKRIFEVGDKVTFRRRGFKFYGRIESLTCPWKTKEDKTVGSTGTASVRQAPEELKNSAEVQIDIYDLGSVLNDCEWRGVLTELHDRLCVETFELLWLTADNAPMDVMGPRVFSAPISNKTERFRLRAINKQGEELQTHQDGKCSLRTKVVLTNLARPDSCPVTQFLCNIGHVLNLPAIQKAGSYLVTASLMEYGLSPQQPLEETFQVKAGLPVAFSARPPQIVLVGHTFCLRLVLQDASKNDFSDEDGLRDLLPTFRPELQAVQEGFAFHVDQMSVLIEDGSVCLRGVVVTVSLTSVPSLLELVVALPGYKQLDTSPARLSVQAGPDQTLSFLELPEAMENGSLFSLTVEPRDAYGNQTTFIRGGSAQLVAQFSPGLVTGTISHEVSSKTGRVEYYGLVALVKDRSAWENSLSGIVVDVTVGLCDFNKSGTALEARARSRILPRRAPAALGFLPEGQLYGSTDGGPIELELPAGRSIENWQLLAWDEAGRQVEELASEPQPFNCSWNQTCDLRTGKLPPYRMPTSASKPPEQLLLTCNNSSLCCRTALKAQPLEPSAWVCEENGTDGAAGQLIVPCGQSLGHRLRIFLGDVYGNACQPPVEVAMPRISLRDERVSGDVTRQGWTPQRDGAVWYLPAARLLGKHGSVLQLRVDDEKDSYKSALLEIRLVRGLPHHVGISLDPSPGPTQMEVHFPVKDRYRFSVIRASINDEADNKLQVKGRVLISTDDADTDVSVPAARNSPDRPCSLVGFNADAVFEDVLFECTGMRGSELERRVLKFDSDGVESGRLVLSVSPTDTVASLHAWLDFDSVENSPQQESDLDAKSVASGSRLSCIRLRLLNSAGKDTDLSGVLPERSLEFTLLSPSRQVLLPNPSNELKSRVLQSGEFVFEPSKPDKLTLTEAGSHSLTAVYTERRSDLLPNLQECDRTVVKKLFLEVIPGNPHQLQIAEKPEGPLLVHVGKEDEGELVECLPCLSVRVEDCFGNLVPAGLWNEQISAEVISKDPSVGAPMLDDSGCTVSCGADGCAHFRTLSFSLEGCTRDGTAACKLRFKSGQLVPAETVLLVTNDSALRRKIAECTEKRAKTSRMASELEESLLQAEADLRNCLNKKRDSERAAEDIKSRLPAADTEALARGQRADELIRNHQRARDALPQERKARAGCTVESKVSGLLGFYGLLCDLAEIEDDSRARVISWYFGQSRLEMVVCRSDAIMALADVDDGFRVLDSSMVKSFVPAGAGKLQLTVPHGNQSLPEVLQGVQPELAVNVLRLREEHEAFRASVFWALLGNTLLLPKKVDAIAYRRFLVRDMMKECPTILTYEDGCHVAASGETGGRCFRAPATIQNLPAFFGSGPRPAAAREHQIIDTLRALRRVEKELEKLYHMELQAAAERDAGTRLLGPRLEKEKEEIQRLDDKLKRLEGQLFKTGPITAPLPQQIKEEPADDSEAFDREEATPSRGERRAREDGAAEGDAPVTKKRRSERPGTKK</sequence>
<feature type="region of interest" description="Disordered" evidence="2">
    <location>
        <begin position="1966"/>
        <end position="2030"/>
    </location>
</feature>
<feature type="region of interest" description="Disordered" evidence="2">
    <location>
        <begin position="187"/>
        <end position="206"/>
    </location>
</feature>
<dbReference type="GO" id="GO:0006302">
    <property type="term" value="P:double-strand break repair"/>
    <property type="evidence" value="ECO:0007669"/>
    <property type="project" value="InterPro"/>
</dbReference>
<accession>A0A1Y1HTZ4</accession>
<organism evidence="3 4">
    <name type="scientific">Klebsormidium nitens</name>
    <name type="common">Green alga</name>
    <name type="synonym">Ulothrix nitens</name>
    <dbReference type="NCBI Taxonomy" id="105231"/>
    <lineage>
        <taxon>Eukaryota</taxon>
        <taxon>Viridiplantae</taxon>
        <taxon>Streptophyta</taxon>
        <taxon>Klebsormidiophyceae</taxon>
        <taxon>Klebsormidiales</taxon>
        <taxon>Klebsormidiaceae</taxon>
        <taxon>Klebsormidium</taxon>
    </lineage>
</organism>
<keyword evidence="1" id="KW-0175">Coiled coil</keyword>
<dbReference type="Proteomes" id="UP000054558">
    <property type="component" value="Unassembled WGS sequence"/>
</dbReference>
<evidence type="ECO:0000256" key="1">
    <source>
        <dbReference type="SAM" id="Coils"/>
    </source>
</evidence>
<dbReference type="STRING" id="105231.A0A1Y1HTZ4"/>
<keyword evidence="4" id="KW-1185">Reference proteome</keyword>
<feature type="coiled-coil region" evidence="1">
    <location>
        <begin position="1625"/>
        <end position="1659"/>
    </location>
</feature>